<sequence>MRTADQRRELGHHAAGVASGGRRPGSAAAGEFFIADVQGQAQGRRVDGDAVTFLHQGDGAAHHGFGGDVADDHAPGAAGEPAVGDKPNRLTQPRAHKCRRGREHLGHAGAALGPKVAQHHDVAGLDLAGQNGFERALLVVEHARGAGHAGFFQPGDLGHAAVFGQIALEDGQVAVGVHRLVDGANHVLLRAGLGGNVPEILGHSLAVDGDAVAMQYTGFKQNFHHLRNAASAVQIGGDISARGLHVAEHWGALANHLEVFDGKRHFGGMRNGQQMQHRVGRAARGHDHGSSVFQRLAGDDVARLQPGAHRGEQRLARIARGLHFFLMHIRHGGRVRQRHAHGLDGAGHGVGGVHAAAGAAGGHRALLDGVEIGIAHTPGGVFAHGLEDRDDVQILALVMARQNGAAIDENTRHIAAQHTDHGAGHVFVAAAHGDHAVHPLALHAGLDAVGNDFARHQRVLHALGAHGHAVGNGRRAEHLRIAASGAHALDGGVGQALQAGVARGDGGVRVGNADHRIAEVRLLVAHGIEHGAIGRTRCAHGDVFGTQFLGHGRQWERVDNNVIVVRQAAARTVMEAAQ</sequence>
<evidence type="ECO:0000313" key="3">
    <source>
        <dbReference type="Proteomes" id="UP000078599"/>
    </source>
</evidence>
<dbReference type="EMBL" id="CTRI01000023">
    <property type="protein sequence ID" value="CQR33060.1"/>
    <property type="molecule type" value="Genomic_DNA"/>
</dbReference>
<proteinExistence type="predicted"/>
<protein>
    <submittedName>
        <fullName evidence="2">Uncharacterized protein</fullName>
    </submittedName>
</protein>
<evidence type="ECO:0000256" key="1">
    <source>
        <dbReference type="SAM" id="MobiDB-lite"/>
    </source>
</evidence>
<name>A0ABM9T521_THIA3</name>
<accession>A0ABM9T521</accession>
<feature type="region of interest" description="Disordered" evidence="1">
    <location>
        <begin position="63"/>
        <end position="94"/>
    </location>
</feature>
<dbReference type="Proteomes" id="UP000078599">
    <property type="component" value="Unassembled WGS sequence"/>
</dbReference>
<organism evidence="2 3">
    <name type="scientific">Thiomonas arsenitoxydans (strain DSM 22701 / CIP 110005 / 3As)</name>
    <dbReference type="NCBI Taxonomy" id="426114"/>
    <lineage>
        <taxon>Bacteria</taxon>
        <taxon>Pseudomonadati</taxon>
        <taxon>Pseudomonadota</taxon>
        <taxon>Betaproteobacteria</taxon>
        <taxon>Burkholderiales</taxon>
        <taxon>Thiomonas</taxon>
    </lineage>
</organism>
<comment type="caution">
    <text evidence="2">The sequence shown here is derived from an EMBL/GenBank/DDBJ whole genome shotgun (WGS) entry which is preliminary data.</text>
</comment>
<evidence type="ECO:0000313" key="2">
    <source>
        <dbReference type="EMBL" id="CQR33060.1"/>
    </source>
</evidence>
<reference evidence="2 3" key="1">
    <citation type="submission" date="2015-03" db="EMBL/GenBank/DDBJ databases">
        <authorList>
            <person name="Regsiter A."/>
            <person name="william w."/>
        </authorList>
    </citation>
    <scope>NUCLEOTIDE SEQUENCE [LARGE SCALE GENOMIC DNA]</scope>
    <source>
        <strain evidence="2 3">CB1</strain>
    </source>
</reference>
<feature type="compositionally biased region" description="Basic and acidic residues" evidence="1">
    <location>
        <begin position="1"/>
        <end position="12"/>
    </location>
</feature>
<keyword evidence="3" id="KW-1185">Reference proteome</keyword>
<feature type="region of interest" description="Disordered" evidence="1">
    <location>
        <begin position="1"/>
        <end position="25"/>
    </location>
</feature>
<gene>
    <name evidence="2" type="ORF">THICB1_30021</name>
</gene>